<dbReference type="GO" id="GO:0042025">
    <property type="term" value="C:host cell nucleus"/>
    <property type="evidence" value="ECO:0007669"/>
    <property type="project" value="UniProtKB-SubCell"/>
</dbReference>
<dbReference type="Pfam" id="PF00799">
    <property type="entry name" value="Gemini_AL1"/>
    <property type="match status" value="1"/>
</dbReference>
<dbReference type="PRINTS" id="PR00227">
    <property type="entry name" value="GEMCOATAL1"/>
</dbReference>
<dbReference type="Gene3D" id="3.40.50.300">
    <property type="entry name" value="P-loop containing nucleotide triphosphate hydrolases"/>
    <property type="match status" value="1"/>
</dbReference>
<dbReference type="GO" id="GO:0006260">
    <property type="term" value="P:DNA replication"/>
    <property type="evidence" value="ECO:0007669"/>
    <property type="project" value="UniProtKB-KW"/>
</dbReference>
<dbReference type="InterPro" id="IPR001301">
    <property type="entry name" value="Gemini_AL1_CLV"/>
</dbReference>
<dbReference type="EC" id="3.1.21.-" evidence="18"/>
<evidence type="ECO:0000256" key="9">
    <source>
        <dbReference type="ARBA" id="ARBA00022722"/>
    </source>
</evidence>
<evidence type="ECO:0000256" key="6">
    <source>
        <dbReference type="ARBA" id="ARBA00022679"/>
    </source>
</evidence>
<keyword evidence="15 18" id="KW-0238">DNA-binding</keyword>
<evidence type="ECO:0000256" key="1">
    <source>
        <dbReference type="ARBA" id="ARBA00004147"/>
    </source>
</evidence>
<keyword evidence="11 18" id="KW-0547">Nucleotide-binding</keyword>
<dbReference type="GO" id="GO:0046872">
    <property type="term" value="F:metal ion binding"/>
    <property type="evidence" value="ECO:0007669"/>
    <property type="project" value="UniProtKB-KW"/>
</dbReference>
<comment type="cofactor">
    <cofactor evidence="17">
        <name>Mg(2+)</name>
        <dbReference type="ChEBI" id="CHEBI:18420"/>
    </cofactor>
    <cofactor evidence="17">
        <name>Mn(2+)</name>
        <dbReference type="ChEBI" id="CHEBI:29035"/>
    </cofactor>
    <text evidence="17">Divalent metal cations, possibly Mg(2+) or Mn(2+).</text>
</comment>
<dbReference type="Gene3D" id="3.40.1310.20">
    <property type="match status" value="1"/>
</dbReference>
<feature type="domain" description="CRESS-DNA virus Rep endonuclease" evidence="19">
    <location>
        <begin position="21"/>
        <end position="131"/>
    </location>
</feature>
<dbReference type="GO" id="GO:0005524">
    <property type="term" value="F:ATP binding"/>
    <property type="evidence" value="ECO:0007669"/>
    <property type="project" value="UniProtKB-KW"/>
</dbReference>
<keyword evidence="5 18" id="KW-1048">Host nucleus</keyword>
<dbReference type="InterPro" id="IPR027417">
    <property type="entry name" value="P-loop_NTPase"/>
</dbReference>
<comment type="similarity">
    <text evidence="2 18">Belongs to the geminiviridae Rep protein family.</text>
</comment>
<comment type="domain">
    <text evidence="18">There are 3 rolling circle replication (RCR) motifs. RCR-2 is probably involved in metal coordination. RCR-3 is required for phosphodiester bond cleavage for initiation of RCR.</text>
</comment>
<evidence type="ECO:0000256" key="8">
    <source>
        <dbReference type="ARBA" id="ARBA00022705"/>
    </source>
</evidence>
<dbReference type="SUPFAM" id="SSF55464">
    <property type="entry name" value="Origin of replication-binding domain, RBD-like"/>
    <property type="match status" value="1"/>
</dbReference>
<dbReference type="GO" id="GO:0004386">
    <property type="term" value="F:helicase activity"/>
    <property type="evidence" value="ECO:0007669"/>
    <property type="project" value="UniProtKB-KW"/>
</dbReference>
<evidence type="ECO:0000256" key="13">
    <source>
        <dbReference type="ARBA" id="ARBA00022801"/>
    </source>
</evidence>
<dbReference type="InterPro" id="IPR001191">
    <property type="entry name" value="Gemini_AL1_REP"/>
</dbReference>
<keyword evidence="7 18" id="KW-0548">Nucleotidyltransferase</keyword>
<dbReference type="GO" id="GO:0016888">
    <property type="term" value="F:DNA endonuclease activity, producing 5'-phosphomonoesters"/>
    <property type="evidence" value="ECO:0007669"/>
    <property type="project" value="InterPro"/>
</dbReference>
<sequence>MAPKRVRSPVSATEKTRRLFRFQGKSIFLTYAQTYFTADYLLVELRRLCNDRSRLRYIRVATEQHRDGNTHFHVLIQLHKKLDTKDVNLFDIPKDPSVGPPIHPNWQLPRRDSDVFAYISKHGDYIEEGELNPLQRSPKKHRDDIWESIITSSNSATEFLELTLQMQPFHAANNWERLKAFAADRWPKPPQQYEAKFHTFGNLPEPLQRWLRQSTRPKSLILEGPSRTGKTEWARSIGRHNYFCGHIDLGEYDIHAQYNVIDDIQLRYCKYMKELIGAQHDWTANPKYKKPITIKGGIPSIVICNPDMSWDSEIQYPLREWFNVNADFYTITEPLF</sequence>
<reference evidence="20" key="2">
    <citation type="submission" date="2022-02" db="EMBL/GenBank/DDBJ databases">
        <authorList>
            <person name="Debat H."/>
            <person name="Bejerman N."/>
        </authorList>
    </citation>
    <scope>NUCLEOTIDE SEQUENCE</scope>
</reference>
<dbReference type="GO" id="GO:0003677">
    <property type="term" value="F:DNA binding"/>
    <property type="evidence" value="ECO:0007669"/>
    <property type="project" value="UniProtKB-KW"/>
</dbReference>
<comment type="subcellular location">
    <subcellularLocation>
        <location evidence="1 18">Host nucleus</location>
    </subcellularLocation>
</comment>
<protein>
    <recommendedName>
        <fullName evidence="4 18">Replication-associated protein</fullName>
        <shortName evidence="18">Rep</shortName>
        <ecNumber evidence="18">3.1.21.-</ecNumber>
    </recommendedName>
</protein>
<dbReference type="InterPro" id="IPR049912">
    <property type="entry name" value="CRESS_DNA_REP"/>
</dbReference>
<comment type="function">
    <text evidence="18">Essential for the replication of viral ssDNA. The closed circular ssDNA genome is first converted to a superhelical dsDNA. Rep binds a specific region at the genome origin of replication. It introduces an endonucleolytic nick within the conserved sequence 5'-TAATATTAC-3' in the intergenic region of the genome present in all geminiviruses, thereby initiating the rolling circle replication (RCR). Following cleavage, binds covalently to the 5'-phosphate of DNA as a tyrosyl ester. The cleavage gives rise to a free 3'-OH that serves as a primer for the cellular DNA polymerase. The polymerase synthesizes the (+) strand DNA by rolling circle mechanism. After one round of replication, a Rep-catalyzed nucleotidyl transfer reaction releases a circular single-stranded virus genome, thereby terminating the replication. Displays origin-specific DNA cleavage, nucleotidyl transferase, ATPase and helicase activities.</text>
</comment>
<evidence type="ECO:0000256" key="7">
    <source>
        <dbReference type="ARBA" id="ARBA00022695"/>
    </source>
</evidence>
<comment type="cofactor">
    <cofactor evidence="18">
        <name>Mn(2+)</name>
        <dbReference type="ChEBI" id="CHEBI:29035"/>
    </cofactor>
</comment>
<keyword evidence="10 17" id="KW-0479">Metal-binding</keyword>
<organism evidence="20">
    <name type="scientific">Welwitschia mirabilis associated geminivirus A</name>
    <dbReference type="NCBI Taxonomy" id="2919572"/>
    <lineage>
        <taxon>Viruses</taxon>
        <taxon>Monodnaviria</taxon>
        <taxon>Shotokuvirae</taxon>
        <taxon>Cressdnaviricota</taxon>
        <taxon>Repensiviricetes</taxon>
        <taxon>Geplafuvirales</taxon>
        <taxon>Geminiviridae</taxon>
        <taxon>Welwivirus</taxon>
        <taxon>Welwivirus welwitschiae</taxon>
    </lineage>
</organism>
<evidence type="ECO:0000256" key="16">
    <source>
        <dbReference type="PIRSR" id="PIRSR601191-1"/>
    </source>
</evidence>
<evidence type="ECO:0000256" key="3">
    <source>
        <dbReference type="ARBA" id="ARBA00011488"/>
    </source>
</evidence>
<evidence type="ECO:0000256" key="15">
    <source>
        <dbReference type="ARBA" id="ARBA00023125"/>
    </source>
</evidence>
<keyword evidence="12 18" id="KW-0255">Endonuclease</keyword>
<keyword evidence="9 18" id="KW-0540">Nuclease</keyword>
<keyword evidence="18" id="KW-0067">ATP-binding</keyword>
<evidence type="ECO:0000256" key="4">
    <source>
        <dbReference type="ARBA" id="ARBA00014531"/>
    </source>
</evidence>
<accession>A0A9N7ABF5</accession>
<evidence type="ECO:0000256" key="12">
    <source>
        <dbReference type="ARBA" id="ARBA00022759"/>
    </source>
</evidence>
<dbReference type="GO" id="GO:0005198">
    <property type="term" value="F:structural molecule activity"/>
    <property type="evidence" value="ECO:0007669"/>
    <property type="project" value="InterPro"/>
</dbReference>
<name>A0A9N7ABF5_9GEMI</name>
<dbReference type="Pfam" id="PF08283">
    <property type="entry name" value="Gemini_AL1_M"/>
    <property type="match status" value="1"/>
</dbReference>
<feature type="binding site" evidence="17">
    <location>
        <position position="73"/>
    </location>
    <ligand>
        <name>a divalent metal cation</name>
        <dbReference type="ChEBI" id="CHEBI:60240"/>
    </ligand>
</feature>
<dbReference type="EMBL" id="BK061149">
    <property type="protein sequence ID" value="DBA06670.1"/>
    <property type="molecule type" value="Genomic_DNA"/>
</dbReference>
<dbReference type="InterPro" id="IPR022692">
    <property type="entry name" value="Gemini_AL1_REP_central"/>
</dbReference>
<evidence type="ECO:0000256" key="2">
    <source>
        <dbReference type="ARBA" id="ARBA00006240"/>
    </source>
</evidence>
<evidence type="ECO:0000256" key="17">
    <source>
        <dbReference type="PIRSR" id="PIRSR601191-2"/>
    </source>
</evidence>
<feature type="active site" description="For DNA cleavage activity" evidence="16">
    <location>
        <position position="118"/>
    </location>
</feature>
<keyword evidence="8" id="KW-0235">DNA replication</keyword>
<dbReference type="PROSITE" id="PS52020">
    <property type="entry name" value="CRESS_DNA_REP"/>
    <property type="match status" value="1"/>
</dbReference>
<keyword evidence="18" id="KW-0347">Helicase</keyword>
<evidence type="ECO:0000256" key="5">
    <source>
        <dbReference type="ARBA" id="ARBA00022562"/>
    </source>
</evidence>
<feature type="binding site" evidence="17">
    <location>
        <position position="71"/>
    </location>
    <ligand>
        <name>a divalent metal cation</name>
        <dbReference type="ChEBI" id="CHEBI:60240"/>
    </ligand>
</feature>
<reference evidence="20" key="1">
    <citation type="journal article" date="2022" name="Gene">
        <title>A glimpse into the DNA virome of the unique 'living fossil' Welwitschia mirabilis.</title>
        <authorList>
            <person name="Debat H."/>
            <person name="Bejerman N."/>
        </authorList>
    </citation>
    <scope>NUCLEOTIDE SEQUENCE</scope>
</reference>
<evidence type="ECO:0000256" key="14">
    <source>
        <dbReference type="ARBA" id="ARBA00023124"/>
    </source>
</evidence>
<dbReference type="PRINTS" id="PR00228">
    <property type="entry name" value="GEMCOATCLVL1"/>
</dbReference>
<evidence type="ECO:0000256" key="18">
    <source>
        <dbReference type="RuleBase" id="RU361249"/>
    </source>
</evidence>
<dbReference type="SUPFAM" id="SSF52540">
    <property type="entry name" value="P-loop containing nucleoside triphosphate hydrolases"/>
    <property type="match status" value="1"/>
</dbReference>
<dbReference type="GO" id="GO:0016779">
    <property type="term" value="F:nucleotidyltransferase activity"/>
    <property type="evidence" value="ECO:0007669"/>
    <property type="project" value="UniProtKB-KW"/>
</dbReference>
<keyword evidence="18" id="KW-0511">Multifunctional enzyme</keyword>
<evidence type="ECO:0000256" key="10">
    <source>
        <dbReference type="ARBA" id="ARBA00022723"/>
    </source>
</evidence>
<comment type="subunit">
    <text evidence="3">Homooligomer. Rep binds to repeated DNA motifs (iterons). Forms the O-complex, which is a Rep-DNA complex involved in the initiation of RCR. Part of the C- and V-complexes which are RepA-Rep-DNA complexes involved in the c-sense and v-sense transcription.</text>
</comment>
<keyword evidence="6 18" id="KW-0808">Transferase</keyword>
<evidence type="ECO:0000259" key="19">
    <source>
        <dbReference type="PROSITE" id="PS52020"/>
    </source>
</evidence>
<feature type="binding site" evidence="17">
    <location>
        <position position="63"/>
    </location>
    <ligand>
        <name>a divalent metal cation</name>
        <dbReference type="ChEBI" id="CHEBI:60240"/>
    </ligand>
</feature>
<keyword evidence="13 18" id="KW-0378">Hydrolase</keyword>
<keyword evidence="14 18" id="KW-0190">Covalent protein-DNA linkage</keyword>
<proteinExistence type="inferred from homology"/>
<evidence type="ECO:0000313" key="20">
    <source>
        <dbReference type="EMBL" id="DBA06670.1"/>
    </source>
</evidence>
<evidence type="ECO:0000256" key="11">
    <source>
        <dbReference type="ARBA" id="ARBA00022741"/>
    </source>
</evidence>